<comment type="similarity">
    <text evidence="2">Belongs to the DeoC/FbaB aldolase family. DeoC type 2 subfamily.</text>
</comment>
<dbReference type="GO" id="GO:0005737">
    <property type="term" value="C:cytoplasm"/>
    <property type="evidence" value="ECO:0007669"/>
    <property type="project" value="InterPro"/>
</dbReference>
<comment type="caution">
    <text evidence="8">The sequence shown here is derived from an EMBL/GenBank/DDBJ whole genome shotgun (WGS) entry which is preliminary data.</text>
</comment>
<gene>
    <name evidence="8" type="ORF">WG68_07450</name>
</gene>
<dbReference type="InterPro" id="IPR011343">
    <property type="entry name" value="DeoC"/>
</dbReference>
<dbReference type="NCBIfam" id="TIGR00126">
    <property type="entry name" value="deoC"/>
    <property type="match status" value="1"/>
</dbReference>
<dbReference type="EMBL" id="LAHO01000005">
    <property type="protein sequence ID" value="KKO46176.1"/>
    <property type="molecule type" value="Genomic_DNA"/>
</dbReference>
<evidence type="ECO:0000256" key="3">
    <source>
        <dbReference type="ARBA" id="ARBA00012515"/>
    </source>
</evidence>
<proteinExistence type="inferred from homology"/>
<evidence type="ECO:0000256" key="2">
    <source>
        <dbReference type="ARBA" id="ARBA00009473"/>
    </source>
</evidence>
<evidence type="ECO:0000313" key="8">
    <source>
        <dbReference type="EMBL" id="KKO46176.1"/>
    </source>
</evidence>
<dbReference type="Proteomes" id="UP000034228">
    <property type="component" value="Unassembled WGS sequence"/>
</dbReference>
<dbReference type="SMART" id="SM01133">
    <property type="entry name" value="DeoC"/>
    <property type="match status" value="1"/>
</dbReference>
<protein>
    <recommendedName>
        <fullName evidence="3 7">Deoxyribose-phosphate aldolase</fullName>
        <ecNumber evidence="3 7">4.1.2.4</ecNumber>
    </recommendedName>
</protein>
<accession>A0A0M2V6C3</accession>
<dbReference type="InterPro" id="IPR002915">
    <property type="entry name" value="DeoC/FbaB/LacD_aldolase"/>
</dbReference>
<dbReference type="PIRSF" id="PIRSF001357">
    <property type="entry name" value="DeoC"/>
    <property type="match status" value="1"/>
</dbReference>
<keyword evidence="5" id="KW-0704">Schiff base</keyword>
<organism evidence="8 9">
    <name type="scientific">Arsukibacterium ikkense</name>
    <dbReference type="NCBI Taxonomy" id="336831"/>
    <lineage>
        <taxon>Bacteria</taxon>
        <taxon>Pseudomonadati</taxon>
        <taxon>Pseudomonadota</taxon>
        <taxon>Gammaproteobacteria</taxon>
        <taxon>Chromatiales</taxon>
        <taxon>Chromatiaceae</taxon>
        <taxon>Arsukibacterium</taxon>
    </lineage>
</organism>
<dbReference type="InterPro" id="IPR013785">
    <property type="entry name" value="Aldolase_TIM"/>
</dbReference>
<evidence type="ECO:0000256" key="7">
    <source>
        <dbReference type="NCBIfam" id="TIGR00126"/>
    </source>
</evidence>
<evidence type="ECO:0000256" key="1">
    <source>
        <dbReference type="ARBA" id="ARBA00004816"/>
    </source>
</evidence>
<dbReference type="PANTHER" id="PTHR10889:SF3">
    <property type="entry name" value="DEOXYRIBOSE-PHOSPHATE ALDOLASE"/>
    <property type="match status" value="1"/>
</dbReference>
<dbReference type="PATRIC" id="fig|336831.14.peg.1397"/>
<evidence type="ECO:0000256" key="4">
    <source>
        <dbReference type="ARBA" id="ARBA00023239"/>
    </source>
</evidence>
<dbReference type="Pfam" id="PF01791">
    <property type="entry name" value="DeoC"/>
    <property type="match status" value="1"/>
</dbReference>
<dbReference type="STRING" id="336831.WG68_07450"/>
<dbReference type="AlphaFoldDB" id="A0A0M2V6C3"/>
<evidence type="ECO:0000256" key="5">
    <source>
        <dbReference type="ARBA" id="ARBA00023270"/>
    </source>
</evidence>
<evidence type="ECO:0000256" key="6">
    <source>
        <dbReference type="ARBA" id="ARBA00048791"/>
    </source>
</evidence>
<keyword evidence="9" id="KW-1185">Reference proteome</keyword>
<reference evidence="8 9" key="1">
    <citation type="submission" date="2015-03" db="EMBL/GenBank/DDBJ databases">
        <title>Draft genome sequences of two protease-producing strains of Arsukibacterium isolated from two cold and alkaline environments.</title>
        <authorList>
            <person name="Lylloff J.E."/>
            <person name="Skov L.B."/>
            <person name="Jepsen M."/>
            <person name="Hallin P.F."/>
            <person name="Sorensen S.J."/>
            <person name="Stougaard P."/>
            <person name="Glaring M.A."/>
        </authorList>
    </citation>
    <scope>NUCLEOTIDE SEQUENCE [LARGE SCALE GENOMIC DNA]</scope>
    <source>
        <strain evidence="8 9">GCM72</strain>
    </source>
</reference>
<dbReference type="PANTHER" id="PTHR10889">
    <property type="entry name" value="DEOXYRIBOSE-PHOSPHATE ALDOLASE"/>
    <property type="match status" value="1"/>
</dbReference>
<sequence>MTNRLRLLQLSKLLDVTRLNDADDAGQMVGWLNQQPQLPVAVAAYCVYPHFLPQLSQFVGQRDQPVALATVVNFPDGELPISDVCQQITAALAAGATEIDCVMPYQALLRGEQQFVSEFLADVRRCCGSHCLKIIIESGELITAQQVAKATELAIASGADFVKSSTGKVAIGITEEAARIMLTIIAAADRTVGFKASGGVRTVAQALQLIDLYEQITGLTATSATMRVGASALVMELADALDNK</sequence>
<name>A0A0M2V6C3_9GAMM</name>
<dbReference type="EC" id="4.1.2.4" evidence="3 7"/>
<dbReference type="RefSeq" id="WP_046557035.1">
    <property type="nucleotide sequence ID" value="NZ_LAHO01000005.1"/>
</dbReference>
<dbReference type="SUPFAM" id="SSF51569">
    <property type="entry name" value="Aldolase"/>
    <property type="match status" value="1"/>
</dbReference>
<dbReference type="GO" id="GO:0016052">
    <property type="term" value="P:carbohydrate catabolic process"/>
    <property type="evidence" value="ECO:0007669"/>
    <property type="project" value="TreeGrafter"/>
</dbReference>
<dbReference type="GO" id="GO:0009264">
    <property type="term" value="P:deoxyribonucleotide catabolic process"/>
    <property type="evidence" value="ECO:0007669"/>
    <property type="project" value="UniProtKB-UniRule"/>
</dbReference>
<evidence type="ECO:0000313" key="9">
    <source>
        <dbReference type="Proteomes" id="UP000034228"/>
    </source>
</evidence>
<dbReference type="GO" id="GO:0004139">
    <property type="term" value="F:deoxyribose-phosphate aldolase activity"/>
    <property type="evidence" value="ECO:0007669"/>
    <property type="project" value="UniProtKB-UniRule"/>
</dbReference>
<dbReference type="OrthoDB" id="6579831at2"/>
<comment type="pathway">
    <text evidence="1">Carbohydrate degradation; 2-deoxy-D-ribose 1-phosphate degradation; D-glyceraldehyde 3-phosphate and acetaldehyde from 2-deoxy-alpha-D-ribose 1-phosphate: step 2/2.</text>
</comment>
<comment type="catalytic activity">
    <reaction evidence="6">
        <text>2-deoxy-D-ribose 5-phosphate = D-glyceraldehyde 3-phosphate + acetaldehyde</text>
        <dbReference type="Rhea" id="RHEA:12821"/>
        <dbReference type="ChEBI" id="CHEBI:15343"/>
        <dbReference type="ChEBI" id="CHEBI:59776"/>
        <dbReference type="ChEBI" id="CHEBI:62877"/>
        <dbReference type="EC" id="4.1.2.4"/>
    </reaction>
</comment>
<keyword evidence="4" id="KW-0456">Lyase</keyword>
<dbReference type="Gene3D" id="3.20.20.70">
    <property type="entry name" value="Aldolase class I"/>
    <property type="match status" value="1"/>
</dbReference>